<reference evidence="2 3" key="1">
    <citation type="submission" date="2023-10" db="EMBL/GenBank/DDBJ databases">
        <authorList>
            <person name="Maclean D."/>
            <person name="Macfadyen A."/>
        </authorList>
    </citation>
    <scope>NUCLEOTIDE SEQUENCE [LARGE SCALE GENOMIC DNA]</scope>
</reference>
<sequence length="243" mass="25951">MASTASLCRMMLVRSQIQQHGPHVQISDQLQTTSAKEEPRPPATEPPTACSQAPYTCSGAKSGETSSLDPATEDNRVDSQADHTSCSAVSVSCCPAAQPCLPPVTGINQVVLVLQPDESTRYMLLSEDRALRDAAAEQAALESQKKGLVPCDPRDAAIMQAIEEGDAAVQRVFQRRLHAALSRHSQSSQSAQQADQSDPQMSPERSDQASADDEAAWLARLEAADMALTAQLNQRDAALSAQI</sequence>
<evidence type="ECO:0000313" key="2">
    <source>
        <dbReference type="EMBL" id="CAK0740934.1"/>
    </source>
</evidence>
<keyword evidence="3" id="KW-1185">Reference proteome</keyword>
<dbReference type="EMBL" id="CAUYUE010000002">
    <property type="protein sequence ID" value="CAK0740934.1"/>
    <property type="molecule type" value="Genomic_DNA"/>
</dbReference>
<accession>A0AAV1HTM0</accession>
<feature type="region of interest" description="Disordered" evidence="1">
    <location>
        <begin position="180"/>
        <end position="216"/>
    </location>
</feature>
<feature type="region of interest" description="Disordered" evidence="1">
    <location>
        <begin position="18"/>
        <end position="79"/>
    </location>
</feature>
<comment type="caution">
    <text evidence="2">The sequence shown here is derived from an EMBL/GenBank/DDBJ whole genome shotgun (WGS) entry which is preliminary data.</text>
</comment>
<dbReference type="Proteomes" id="UP001314263">
    <property type="component" value="Unassembled WGS sequence"/>
</dbReference>
<proteinExistence type="predicted"/>
<feature type="compositionally biased region" description="Low complexity" evidence="1">
    <location>
        <begin position="185"/>
        <end position="203"/>
    </location>
</feature>
<name>A0AAV1HTM0_9CHLO</name>
<gene>
    <name evidence="2" type="ORF">CVIRNUC_001288</name>
</gene>
<organism evidence="2 3">
    <name type="scientific">Coccomyxa viridis</name>
    <dbReference type="NCBI Taxonomy" id="1274662"/>
    <lineage>
        <taxon>Eukaryota</taxon>
        <taxon>Viridiplantae</taxon>
        <taxon>Chlorophyta</taxon>
        <taxon>core chlorophytes</taxon>
        <taxon>Trebouxiophyceae</taxon>
        <taxon>Trebouxiophyceae incertae sedis</taxon>
        <taxon>Coccomyxaceae</taxon>
        <taxon>Coccomyxa</taxon>
    </lineage>
</organism>
<dbReference type="AlphaFoldDB" id="A0AAV1HTM0"/>
<evidence type="ECO:0000313" key="3">
    <source>
        <dbReference type="Proteomes" id="UP001314263"/>
    </source>
</evidence>
<evidence type="ECO:0000256" key="1">
    <source>
        <dbReference type="SAM" id="MobiDB-lite"/>
    </source>
</evidence>
<protein>
    <submittedName>
        <fullName evidence="2">Uncharacterized protein</fullName>
    </submittedName>
</protein>